<feature type="region of interest" description="Disordered" evidence="6">
    <location>
        <begin position="34"/>
        <end position="60"/>
    </location>
</feature>
<dbReference type="Gene3D" id="3.30.160.60">
    <property type="entry name" value="Classic Zinc Finger"/>
    <property type="match status" value="2"/>
</dbReference>
<dbReference type="Pfam" id="PF00096">
    <property type="entry name" value="zf-C2H2"/>
    <property type="match status" value="2"/>
</dbReference>
<dbReference type="GO" id="GO:0005694">
    <property type="term" value="C:chromosome"/>
    <property type="evidence" value="ECO:0007669"/>
    <property type="project" value="UniProtKB-ARBA"/>
</dbReference>
<evidence type="ECO:0000313" key="9">
    <source>
        <dbReference type="Proteomes" id="UP001307849"/>
    </source>
</evidence>
<protein>
    <recommendedName>
        <fullName evidence="7">C2H2-type domain-containing protein</fullName>
    </recommendedName>
</protein>
<dbReference type="SMART" id="SM00355">
    <property type="entry name" value="ZnF_C2H2"/>
    <property type="match status" value="2"/>
</dbReference>
<evidence type="ECO:0000256" key="1">
    <source>
        <dbReference type="ARBA" id="ARBA00022723"/>
    </source>
</evidence>
<feature type="domain" description="C2H2-type" evidence="7">
    <location>
        <begin position="239"/>
        <end position="268"/>
    </location>
</feature>
<feature type="compositionally biased region" description="Polar residues" evidence="6">
    <location>
        <begin position="34"/>
        <end position="43"/>
    </location>
</feature>
<dbReference type="InterPro" id="IPR013087">
    <property type="entry name" value="Znf_C2H2_type"/>
</dbReference>
<evidence type="ECO:0000256" key="3">
    <source>
        <dbReference type="ARBA" id="ARBA00022771"/>
    </source>
</evidence>
<evidence type="ECO:0000313" key="8">
    <source>
        <dbReference type="EMBL" id="KAK6506046.1"/>
    </source>
</evidence>
<evidence type="ECO:0000256" key="5">
    <source>
        <dbReference type="PROSITE-ProRule" id="PRU00042"/>
    </source>
</evidence>
<dbReference type="AlphaFoldDB" id="A0AAN8N9Q1"/>
<accession>A0AAN8N9Q1</accession>
<name>A0AAN8N9Q1_9PEZI</name>
<evidence type="ECO:0000256" key="4">
    <source>
        <dbReference type="ARBA" id="ARBA00022833"/>
    </source>
</evidence>
<dbReference type="GO" id="GO:0045893">
    <property type="term" value="P:positive regulation of DNA-templated transcription"/>
    <property type="evidence" value="ECO:0007669"/>
    <property type="project" value="UniProtKB-ARBA"/>
</dbReference>
<evidence type="ECO:0000259" key="7">
    <source>
        <dbReference type="PROSITE" id="PS50157"/>
    </source>
</evidence>
<keyword evidence="4" id="KW-0862">Zinc</keyword>
<keyword evidence="9" id="KW-1185">Reference proteome</keyword>
<sequence>MSHHNIHMEYLLTADADISEQAFEASIRRLSVGSSETNASSHGPPTPSPSVTAPSTYTGETVSPSLLLSSEFQELTTMEKPYSSSMLGYGHNPYMSAEYPVLSSIHHTDYMRGSSTVESFSSSATMSPLSIADTFYHSPAPSFGSDSTFDEGHDAATIAAARAAMPGLLHDEDVDEDHMISPSYLSMLSPKSKSFAAMRAGMRKVQATDILCPQQLGIQKKKRTKPYPVLIPGQDSKPHKCLAKGCNARFKRQEHLKRHERTHTGEKPFYCDVSPDCGRYFSRSDNLRQHKKTHFHFNPRGRNNIINTHISRQLFAISDVNDFGDMIIPGNYNPTEFQDAKH</sequence>
<dbReference type="InterPro" id="IPR036236">
    <property type="entry name" value="Znf_C2H2_sf"/>
</dbReference>
<dbReference type="FunFam" id="3.30.160.60:FF:000072">
    <property type="entry name" value="zinc finger protein 143 isoform X1"/>
    <property type="match status" value="1"/>
</dbReference>
<gene>
    <name evidence="8" type="ORF">TWF506_010971</name>
</gene>
<keyword evidence="1" id="KW-0479">Metal-binding</keyword>
<dbReference type="FunFam" id="3.30.160.60:FF:001732">
    <property type="entry name" value="Zgc:162936"/>
    <property type="match status" value="1"/>
</dbReference>
<evidence type="ECO:0000256" key="2">
    <source>
        <dbReference type="ARBA" id="ARBA00022737"/>
    </source>
</evidence>
<dbReference type="PROSITE" id="PS00028">
    <property type="entry name" value="ZINC_FINGER_C2H2_1"/>
    <property type="match status" value="1"/>
</dbReference>
<dbReference type="SUPFAM" id="SSF57667">
    <property type="entry name" value="beta-beta-alpha zinc fingers"/>
    <property type="match status" value="1"/>
</dbReference>
<dbReference type="Proteomes" id="UP001307849">
    <property type="component" value="Unassembled WGS sequence"/>
</dbReference>
<dbReference type="PROSITE" id="PS50157">
    <property type="entry name" value="ZINC_FINGER_C2H2_2"/>
    <property type="match status" value="2"/>
</dbReference>
<reference evidence="8 9" key="1">
    <citation type="submission" date="2019-10" db="EMBL/GenBank/DDBJ databases">
        <authorList>
            <person name="Palmer J.M."/>
        </authorList>
    </citation>
    <scope>NUCLEOTIDE SEQUENCE [LARGE SCALE GENOMIC DNA]</scope>
    <source>
        <strain evidence="8 9">TWF506</strain>
    </source>
</reference>
<dbReference type="PANTHER" id="PTHR23235">
    <property type="entry name" value="KRUEPPEL-LIKE TRANSCRIPTION FACTOR"/>
    <property type="match status" value="1"/>
</dbReference>
<evidence type="ECO:0000256" key="6">
    <source>
        <dbReference type="SAM" id="MobiDB-lite"/>
    </source>
</evidence>
<keyword evidence="2" id="KW-0677">Repeat</keyword>
<comment type="caution">
    <text evidence="8">The sequence shown here is derived from an EMBL/GenBank/DDBJ whole genome shotgun (WGS) entry which is preliminary data.</text>
</comment>
<keyword evidence="3 5" id="KW-0863">Zinc-finger</keyword>
<dbReference type="GO" id="GO:0000978">
    <property type="term" value="F:RNA polymerase II cis-regulatory region sequence-specific DNA binding"/>
    <property type="evidence" value="ECO:0007669"/>
    <property type="project" value="UniProtKB-ARBA"/>
</dbReference>
<dbReference type="EMBL" id="JAVHJM010000009">
    <property type="protein sequence ID" value="KAK6506046.1"/>
    <property type="molecule type" value="Genomic_DNA"/>
</dbReference>
<proteinExistence type="predicted"/>
<organism evidence="8 9">
    <name type="scientific">Arthrobotrys conoides</name>
    <dbReference type="NCBI Taxonomy" id="74498"/>
    <lineage>
        <taxon>Eukaryota</taxon>
        <taxon>Fungi</taxon>
        <taxon>Dikarya</taxon>
        <taxon>Ascomycota</taxon>
        <taxon>Pezizomycotina</taxon>
        <taxon>Orbiliomycetes</taxon>
        <taxon>Orbiliales</taxon>
        <taxon>Orbiliaceae</taxon>
        <taxon>Arthrobotrys</taxon>
    </lineage>
</organism>
<dbReference type="GO" id="GO:0008270">
    <property type="term" value="F:zinc ion binding"/>
    <property type="evidence" value="ECO:0007669"/>
    <property type="project" value="UniProtKB-KW"/>
</dbReference>
<feature type="domain" description="C2H2-type" evidence="7">
    <location>
        <begin position="269"/>
        <end position="299"/>
    </location>
</feature>
<dbReference type="GO" id="GO:0000981">
    <property type="term" value="F:DNA-binding transcription factor activity, RNA polymerase II-specific"/>
    <property type="evidence" value="ECO:0007669"/>
    <property type="project" value="UniProtKB-ARBA"/>
</dbReference>